<name>A0AAD6BW20_9EURO</name>
<evidence type="ECO:0000256" key="1">
    <source>
        <dbReference type="SAM" id="MobiDB-lite"/>
    </source>
</evidence>
<evidence type="ECO:0000313" key="3">
    <source>
        <dbReference type="Proteomes" id="UP001213681"/>
    </source>
</evidence>
<dbReference type="RefSeq" id="XP_056761218.1">
    <property type="nucleotide sequence ID" value="XM_056912369.1"/>
</dbReference>
<reference evidence="2" key="1">
    <citation type="submission" date="2022-12" db="EMBL/GenBank/DDBJ databases">
        <authorList>
            <person name="Petersen C."/>
        </authorList>
    </citation>
    <scope>NUCLEOTIDE SEQUENCE</scope>
    <source>
        <strain evidence="2">IBT 16125</strain>
    </source>
</reference>
<comment type="caution">
    <text evidence="2">The sequence shown here is derived from an EMBL/GenBank/DDBJ whole genome shotgun (WGS) entry which is preliminary data.</text>
</comment>
<dbReference type="AlphaFoldDB" id="A0AAD6BW20"/>
<organism evidence="2 3">
    <name type="scientific">Penicillium daleae</name>
    <dbReference type="NCBI Taxonomy" id="63821"/>
    <lineage>
        <taxon>Eukaryota</taxon>
        <taxon>Fungi</taxon>
        <taxon>Dikarya</taxon>
        <taxon>Ascomycota</taxon>
        <taxon>Pezizomycotina</taxon>
        <taxon>Eurotiomycetes</taxon>
        <taxon>Eurotiomycetidae</taxon>
        <taxon>Eurotiales</taxon>
        <taxon>Aspergillaceae</taxon>
        <taxon>Penicillium</taxon>
    </lineage>
</organism>
<keyword evidence="3" id="KW-1185">Reference proteome</keyword>
<dbReference type="Proteomes" id="UP001213681">
    <property type="component" value="Unassembled WGS sequence"/>
</dbReference>
<reference evidence="2" key="2">
    <citation type="journal article" date="2023" name="IMA Fungus">
        <title>Comparative genomic study of the Penicillium genus elucidates a diverse pangenome and 15 lateral gene transfer events.</title>
        <authorList>
            <person name="Petersen C."/>
            <person name="Sorensen T."/>
            <person name="Nielsen M.R."/>
            <person name="Sondergaard T.E."/>
            <person name="Sorensen J.L."/>
            <person name="Fitzpatrick D.A."/>
            <person name="Frisvad J.C."/>
            <person name="Nielsen K.L."/>
        </authorList>
    </citation>
    <scope>NUCLEOTIDE SEQUENCE</scope>
    <source>
        <strain evidence="2">IBT 16125</strain>
    </source>
</reference>
<accession>A0AAD6BW20</accession>
<protein>
    <submittedName>
        <fullName evidence="2">Uncharacterized protein</fullName>
    </submittedName>
</protein>
<proteinExistence type="predicted"/>
<feature type="compositionally biased region" description="Low complexity" evidence="1">
    <location>
        <begin position="179"/>
        <end position="193"/>
    </location>
</feature>
<feature type="region of interest" description="Disordered" evidence="1">
    <location>
        <begin position="95"/>
        <end position="146"/>
    </location>
</feature>
<dbReference type="GeneID" id="81602612"/>
<dbReference type="EMBL" id="JAPVEA010000008">
    <property type="protein sequence ID" value="KAJ5437989.1"/>
    <property type="molecule type" value="Genomic_DNA"/>
</dbReference>
<feature type="region of interest" description="Disordered" evidence="1">
    <location>
        <begin position="169"/>
        <end position="211"/>
    </location>
</feature>
<feature type="compositionally biased region" description="Polar residues" evidence="1">
    <location>
        <begin position="95"/>
        <end position="111"/>
    </location>
</feature>
<evidence type="ECO:0000313" key="2">
    <source>
        <dbReference type="EMBL" id="KAJ5437989.1"/>
    </source>
</evidence>
<sequence>MQVPTPSQVPYQFYPGPGHAPHMAPAPGTYGLKRPRGGFQILAPTPNQPAMYPVMWGYGSPIPLVRSQQWITSSDFYPQPAIQVMYQPSTQVSGTEVSQYGRSSAESTGDESASVEGSIDAGSSDKNSNDESSSEESSTDGTLTDGIYGGKSFHPEILHHLASFQGTLDKSPPGLDNVSSEISGEALSGSSSSNDEVDGLENESHCCKGGQEDSSEIYGSYTAPYFICLACEIPRPTRLEDSGICMYCFENPIQYCIQGGHEDDRVSFIDPEGRLHEVCNRCRSNTNPN</sequence>
<gene>
    <name evidence="2" type="ORF">N7458_008987</name>
</gene>